<keyword evidence="6" id="KW-0653">Protein transport</keyword>
<keyword evidence="5" id="KW-0963">Cytoplasm</keyword>
<proteinExistence type="inferred from homology"/>
<evidence type="ECO:0000256" key="7">
    <source>
        <dbReference type="ARBA" id="ARBA00023242"/>
    </source>
</evidence>
<dbReference type="InterPro" id="IPR016024">
    <property type="entry name" value="ARM-type_fold"/>
</dbReference>
<protein>
    <submittedName>
        <fullName evidence="10">Importin-11</fullName>
    </submittedName>
</protein>
<gene>
    <name evidence="8" type="ORF">GPUH_LOCUS11161</name>
</gene>
<evidence type="ECO:0000256" key="5">
    <source>
        <dbReference type="ARBA" id="ARBA00022490"/>
    </source>
</evidence>
<reference evidence="10" key="1">
    <citation type="submission" date="2016-06" db="UniProtKB">
        <authorList>
            <consortium name="WormBaseParasite"/>
        </authorList>
    </citation>
    <scope>IDENTIFICATION</scope>
</reference>
<evidence type="ECO:0000313" key="10">
    <source>
        <dbReference type="WBParaSite" id="GPUH_0001117101-mRNA-1"/>
    </source>
</evidence>
<dbReference type="PANTHER" id="PTHR12596">
    <property type="entry name" value="EXPORTIN 4,7-RELATED"/>
    <property type="match status" value="1"/>
</dbReference>
<sequence length="687" mass="78035">MCENFLRVAELVLSWNFEEHRFPIRISYADESSPAATLRPPYSWKEIFRSDNFLCIFFELHKRVRHKETMRTSSMNCLIQLSSLMGVVLMYEDPVDSAEPLCSLTPTLNCYDKYVANFVIGFLDAFGGGLLDSELIGVSLIIYKLITYHQIYAFGRIGEPFVKFVDFLVQFMTKFASLAMQKALIKSFRGLLDSELIGVSLIIYKLITYHQIYAFGRIGEPFVKFVDFLVQFMTKFASLAMQKALAEDDHAYVDALQNLCEAWWVILRNSEDINDLGNFSIDFKQSTVGFVTAFIPVRECDEMNDEDDREVFGQILDSVGRFASNYVYETLPLILRELHVQIQLALDHIISYGYAELETWREDMHWILLLIGHMTTTGMEDNSASFMTEITEDFVTNVKQGFMDIRIVEQYINGCIDSPRSILTPPPVVPIVQIIGSVIAWCAIEHKWVIEGEGQIASPELMRTSIWCLTRLFSAIGLYTGPQFEDSLEVVARRLSPNLVDFAITKAFGILSKWPGETKLCKEATELLVQLSHAHGEQTARSTRLIPCLTAISVDHLPARRSLLAALARISTSVDDEQYRNSFCGMLLQPLRDKYNSLCQNPEARETDLLDLIDCFCGIADSIQYQYLCPILKTSVALFSMRKGSQPLISAVFDLFNATTKKTSLFLDNRSCVADIHSVGVEIIFFF</sequence>
<dbReference type="EMBL" id="UYRT01078383">
    <property type="protein sequence ID" value="VDN18414.1"/>
    <property type="molecule type" value="Genomic_DNA"/>
</dbReference>
<dbReference type="InterPro" id="IPR044189">
    <property type="entry name" value="XPO4/7-like"/>
</dbReference>
<dbReference type="GO" id="GO:0005737">
    <property type="term" value="C:cytoplasm"/>
    <property type="evidence" value="ECO:0007669"/>
    <property type="project" value="UniProtKB-SubCell"/>
</dbReference>
<keyword evidence="4" id="KW-0813">Transport</keyword>
<dbReference type="WBParaSite" id="GPUH_0001117101-mRNA-1">
    <property type="protein sequence ID" value="GPUH_0001117101-mRNA-1"/>
    <property type="gene ID" value="GPUH_0001117101"/>
</dbReference>
<accession>A0A183DR17</accession>
<evidence type="ECO:0000256" key="6">
    <source>
        <dbReference type="ARBA" id="ARBA00022927"/>
    </source>
</evidence>
<dbReference type="Proteomes" id="UP000271098">
    <property type="component" value="Unassembled WGS sequence"/>
</dbReference>
<comment type="similarity">
    <text evidence="3">Belongs to the exportin family.</text>
</comment>
<dbReference type="SUPFAM" id="SSF48371">
    <property type="entry name" value="ARM repeat"/>
    <property type="match status" value="1"/>
</dbReference>
<name>A0A183DR17_9BILA</name>
<keyword evidence="9" id="KW-1185">Reference proteome</keyword>
<organism evidence="10">
    <name type="scientific">Gongylonema pulchrum</name>
    <dbReference type="NCBI Taxonomy" id="637853"/>
    <lineage>
        <taxon>Eukaryota</taxon>
        <taxon>Metazoa</taxon>
        <taxon>Ecdysozoa</taxon>
        <taxon>Nematoda</taxon>
        <taxon>Chromadorea</taxon>
        <taxon>Rhabditida</taxon>
        <taxon>Spirurina</taxon>
        <taxon>Spiruromorpha</taxon>
        <taxon>Spiruroidea</taxon>
        <taxon>Gongylonematidae</taxon>
        <taxon>Gongylonema</taxon>
    </lineage>
</organism>
<evidence type="ECO:0000256" key="4">
    <source>
        <dbReference type="ARBA" id="ARBA00022448"/>
    </source>
</evidence>
<dbReference type="GO" id="GO:0006611">
    <property type="term" value="P:protein export from nucleus"/>
    <property type="evidence" value="ECO:0007669"/>
    <property type="project" value="TreeGrafter"/>
</dbReference>
<evidence type="ECO:0000256" key="1">
    <source>
        <dbReference type="ARBA" id="ARBA00004123"/>
    </source>
</evidence>
<evidence type="ECO:0000313" key="9">
    <source>
        <dbReference type="Proteomes" id="UP000271098"/>
    </source>
</evidence>
<evidence type="ECO:0000256" key="3">
    <source>
        <dbReference type="ARBA" id="ARBA00009466"/>
    </source>
</evidence>
<dbReference type="OrthoDB" id="5548448at2759"/>
<evidence type="ECO:0000256" key="2">
    <source>
        <dbReference type="ARBA" id="ARBA00004496"/>
    </source>
</evidence>
<evidence type="ECO:0000313" key="8">
    <source>
        <dbReference type="EMBL" id="VDN18414.1"/>
    </source>
</evidence>
<dbReference type="PANTHER" id="PTHR12596:SF1">
    <property type="entry name" value="EXPORTIN-4"/>
    <property type="match status" value="1"/>
</dbReference>
<dbReference type="GO" id="GO:0005643">
    <property type="term" value="C:nuclear pore"/>
    <property type="evidence" value="ECO:0007669"/>
    <property type="project" value="TreeGrafter"/>
</dbReference>
<keyword evidence="7" id="KW-0539">Nucleus</keyword>
<dbReference type="AlphaFoldDB" id="A0A183DR17"/>
<dbReference type="GO" id="GO:0005049">
    <property type="term" value="F:nuclear export signal receptor activity"/>
    <property type="evidence" value="ECO:0007669"/>
    <property type="project" value="InterPro"/>
</dbReference>
<comment type="subcellular location">
    <subcellularLocation>
        <location evidence="2">Cytoplasm</location>
    </subcellularLocation>
    <subcellularLocation>
        <location evidence="1">Nucleus</location>
    </subcellularLocation>
</comment>
<reference evidence="8 9" key="2">
    <citation type="submission" date="2018-11" db="EMBL/GenBank/DDBJ databases">
        <authorList>
            <consortium name="Pathogen Informatics"/>
        </authorList>
    </citation>
    <scope>NUCLEOTIDE SEQUENCE [LARGE SCALE GENOMIC DNA]</scope>
</reference>